<dbReference type="Proteomes" id="UP000245670">
    <property type="component" value="Unassembled WGS sequence"/>
</dbReference>
<dbReference type="RefSeq" id="WP_109405174.1">
    <property type="nucleotide sequence ID" value="NZ_QFFG01000004.1"/>
</dbReference>
<name>A0A2U2J938_9FLAO</name>
<protein>
    <recommendedName>
        <fullName evidence="5 6">Dephospho-CoA kinase</fullName>
        <ecNumber evidence="5 6">2.7.1.24</ecNumber>
    </recommendedName>
    <alternativeName>
        <fullName evidence="5">Dephosphocoenzyme A kinase</fullName>
    </alternativeName>
</protein>
<gene>
    <name evidence="5" type="primary">coaE</name>
    <name evidence="7" type="ORF">DIS07_10320</name>
</gene>
<dbReference type="Pfam" id="PF01121">
    <property type="entry name" value="CoaE"/>
    <property type="match status" value="1"/>
</dbReference>
<dbReference type="PANTHER" id="PTHR10695">
    <property type="entry name" value="DEPHOSPHO-COA KINASE-RELATED"/>
    <property type="match status" value="1"/>
</dbReference>
<keyword evidence="5 7" id="KW-0418">Kinase</keyword>
<keyword evidence="3 5" id="KW-0067">ATP-binding</keyword>
<dbReference type="OrthoDB" id="9812943at2"/>
<dbReference type="GO" id="GO:0004140">
    <property type="term" value="F:dephospho-CoA kinase activity"/>
    <property type="evidence" value="ECO:0007669"/>
    <property type="project" value="UniProtKB-UniRule"/>
</dbReference>
<evidence type="ECO:0000256" key="3">
    <source>
        <dbReference type="ARBA" id="ARBA00022840"/>
    </source>
</evidence>
<dbReference type="CDD" id="cd02022">
    <property type="entry name" value="DPCK"/>
    <property type="match status" value="1"/>
</dbReference>
<dbReference type="AlphaFoldDB" id="A0A2U2J938"/>
<dbReference type="SUPFAM" id="SSF52540">
    <property type="entry name" value="P-loop containing nucleoside triphosphate hydrolases"/>
    <property type="match status" value="1"/>
</dbReference>
<keyword evidence="5" id="KW-0963">Cytoplasm</keyword>
<keyword evidence="8" id="KW-1185">Reference proteome</keyword>
<evidence type="ECO:0000256" key="1">
    <source>
        <dbReference type="ARBA" id="ARBA00009018"/>
    </source>
</evidence>
<keyword evidence="2 5" id="KW-0547">Nucleotide-binding</keyword>
<feature type="binding site" evidence="5">
    <location>
        <begin position="10"/>
        <end position="15"/>
    </location>
    <ligand>
        <name>ATP</name>
        <dbReference type="ChEBI" id="CHEBI:30616"/>
    </ligand>
</feature>
<comment type="function">
    <text evidence="5">Catalyzes the phosphorylation of the 3'-hydroxyl group of dephosphocoenzyme A to form coenzyme A.</text>
</comment>
<comment type="subcellular location">
    <subcellularLocation>
        <location evidence="5">Cytoplasm</location>
    </subcellularLocation>
</comment>
<evidence type="ECO:0000256" key="6">
    <source>
        <dbReference type="NCBIfam" id="TIGR00152"/>
    </source>
</evidence>
<dbReference type="EMBL" id="QFFG01000004">
    <property type="protein sequence ID" value="PWG04858.1"/>
    <property type="molecule type" value="Genomic_DNA"/>
</dbReference>
<comment type="caution">
    <text evidence="7">The sequence shown here is derived from an EMBL/GenBank/DDBJ whole genome shotgun (WGS) entry which is preliminary data.</text>
</comment>
<dbReference type="PANTHER" id="PTHR10695:SF46">
    <property type="entry name" value="BIFUNCTIONAL COENZYME A SYNTHASE-RELATED"/>
    <property type="match status" value="1"/>
</dbReference>
<evidence type="ECO:0000256" key="5">
    <source>
        <dbReference type="HAMAP-Rule" id="MF_00376"/>
    </source>
</evidence>
<dbReference type="NCBIfam" id="TIGR00152">
    <property type="entry name" value="dephospho-CoA kinase"/>
    <property type="match status" value="1"/>
</dbReference>
<dbReference type="HAMAP" id="MF_00376">
    <property type="entry name" value="Dephospho_CoA_kinase"/>
    <property type="match status" value="1"/>
</dbReference>
<keyword evidence="4 5" id="KW-0173">Coenzyme A biosynthesis</keyword>
<evidence type="ECO:0000313" key="8">
    <source>
        <dbReference type="Proteomes" id="UP000245670"/>
    </source>
</evidence>
<evidence type="ECO:0000313" key="7">
    <source>
        <dbReference type="EMBL" id="PWG04858.1"/>
    </source>
</evidence>
<reference evidence="7 8" key="1">
    <citation type="submission" date="2018-05" db="EMBL/GenBank/DDBJ databases">
        <title>Polaribacter aquimarinus sp. nov., isolated from sediment in a sediment of sea.</title>
        <authorList>
            <person name="Lu D."/>
        </authorList>
    </citation>
    <scope>NUCLEOTIDE SEQUENCE [LARGE SCALE GENOMIC DNA]</scope>
    <source>
        <strain evidence="7 8">ZY113</strain>
    </source>
</reference>
<comment type="catalytic activity">
    <reaction evidence="5">
        <text>3'-dephospho-CoA + ATP = ADP + CoA + H(+)</text>
        <dbReference type="Rhea" id="RHEA:18245"/>
        <dbReference type="ChEBI" id="CHEBI:15378"/>
        <dbReference type="ChEBI" id="CHEBI:30616"/>
        <dbReference type="ChEBI" id="CHEBI:57287"/>
        <dbReference type="ChEBI" id="CHEBI:57328"/>
        <dbReference type="ChEBI" id="CHEBI:456216"/>
        <dbReference type="EC" id="2.7.1.24"/>
    </reaction>
</comment>
<dbReference type="GO" id="GO:0005524">
    <property type="term" value="F:ATP binding"/>
    <property type="evidence" value="ECO:0007669"/>
    <property type="project" value="UniProtKB-UniRule"/>
</dbReference>
<dbReference type="GO" id="GO:0005737">
    <property type="term" value="C:cytoplasm"/>
    <property type="evidence" value="ECO:0007669"/>
    <property type="project" value="UniProtKB-SubCell"/>
</dbReference>
<proteinExistence type="inferred from homology"/>
<organism evidence="7 8">
    <name type="scientific">Polaribacter aquimarinus</name>
    <dbReference type="NCBI Taxonomy" id="2100726"/>
    <lineage>
        <taxon>Bacteria</taxon>
        <taxon>Pseudomonadati</taxon>
        <taxon>Bacteroidota</taxon>
        <taxon>Flavobacteriia</taxon>
        <taxon>Flavobacteriales</taxon>
        <taxon>Flavobacteriaceae</taxon>
    </lineage>
</organism>
<evidence type="ECO:0000256" key="2">
    <source>
        <dbReference type="ARBA" id="ARBA00022741"/>
    </source>
</evidence>
<keyword evidence="5" id="KW-0808">Transferase</keyword>
<comment type="pathway">
    <text evidence="5">Cofactor biosynthesis; coenzyme A biosynthesis; CoA from (R)-pantothenate: step 5/5.</text>
</comment>
<comment type="similarity">
    <text evidence="1 5">Belongs to the CoaE family.</text>
</comment>
<dbReference type="PROSITE" id="PS51219">
    <property type="entry name" value="DPCK"/>
    <property type="match status" value="1"/>
</dbReference>
<sequence length="196" mass="22671">MIIGLTGGIGSGKTTVANLFLEFDNVAVYFADVEAKNLMNTSSTIKSKITKAFGKESYINNQLNRSFISNLVFRDKDKLQILNTIVHPEVKKHFQNFIINNQDKKYIIYENAILFESKSNLICDFIISVFVDVNTRIKRVLLRDKFTREEAKSRIKSQWLEDKKVLQSNYLITNYDISKTKNQVKRIHNILTKKAV</sequence>
<dbReference type="InterPro" id="IPR001977">
    <property type="entry name" value="Depp_CoAkinase"/>
</dbReference>
<dbReference type="UniPathway" id="UPA00241">
    <property type="reaction ID" value="UER00356"/>
</dbReference>
<dbReference type="Gene3D" id="3.40.50.300">
    <property type="entry name" value="P-loop containing nucleotide triphosphate hydrolases"/>
    <property type="match status" value="1"/>
</dbReference>
<dbReference type="EC" id="2.7.1.24" evidence="5 6"/>
<evidence type="ECO:0000256" key="4">
    <source>
        <dbReference type="ARBA" id="ARBA00022993"/>
    </source>
</evidence>
<accession>A0A2U2J938</accession>
<dbReference type="GO" id="GO:0015937">
    <property type="term" value="P:coenzyme A biosynthetic process"/>
    <property type="evidence" value="ECO:0007669"/>
    <property type="project" value="UniProtKB-UniRule"/>
</dbReference>
<dbReference type="InterPro" id="IPR027417">
    <property type="entry name" value="P-loop_NTPase"/>
</dbReference>